<name>A0A3M8VZY3_9ACTN</name>
<dbReference type="Proteomes" id="UP000275401">
    <property type="component" value="Unassembled WGS sequence"/>
</dbReference>
<protein>
    <submittedName>
        <fullName evidence="1">LysR family transcriptional regulator</fullName>
    </submittedName>
</protein>
<evidence type="ECO:0000313" key="1">
    <source>
        <dbReference type="EMBL" id="RNG23296.1"/>
    </source>
</evidence>
<sequence length="34" mass="3348">GPSGPAGRALVARACPALLERTRSMLGDAPATSP</sequence>
<organism evidence="1 2">
    <name type="scientific">Streptomyces botrytidirepellens</name>
    <dbReference type="NCBI Taxonomy" id="2486417"/>
    <lineage>
        <taxon>Bacteria</taxon>
        <taxon>Bacillati</taxon>
        <taxon>Actinomycetota</taxon>
        <taxon>Actinomycetes</taxon>
        <taxon>Kitasatosporales</taxon>
        <taxon>Streptomycetaceae</taxon>
        <taxon>Streptomyces</taxon>
    </lineage>
</organism>
<dbReference type="EMBL" id="RIBZ01000241">
    <property type="protein sequence ID" value="RNG23296.1"/>
    <property type="molecule type" value="Genomic_DNA"/>
</dbReference>
<reference evidence="1 2" key="1">
    <citation type="submission" date="2018-11" db="EMBL/GenBank/DDBJ databases">
        <title>The Potential of Streptomyces as Biocontrol Agents against the Tomato grey mould, Botrytis cinerea (Gray mold) Frontiers in Microbiology.</title>
        <authorList>
            <person name="Li D."/>
        </authorList>
    </citation>
    <scope>NUCLEOTIDE SEQUENCE [LARGE SCALE GENOMIC DNA]</scope>
    <source>
        <strain evidence="1 2">NEAU-LD23</strain>
    </source>
</reference>
<accession>A0A3M8VZY3</accession>
<feature type="non-terminal residue" evidence="1">
    <location>
        <position position="1"/>
    </location>
</feature>
<dbReference type="AlphaFoldDB" id="A0A3M8VZY3"/>
<keyword evidence="2" id="KW-1185">Reference proteome</keyword>
<comment type="caution">
    <text evidence="1">The sequence shown here is derived from an EMBL/GenBank/DDBJ whole genome shotgun (WGS) entry which is preliminary data.</text>
</comment>
<proteinExistence type="predicted"/>
<gene>
    <name evidence="1" type="ORF">EEJ42_18705</name>
</gene>
<evidence type="ECO:0000313" key="2">
    <source>
        <dbReference type="Proteomes" id="UP000275401"/>
    </source>
</evidence>